<dbReference type="Proteomes" id="UP000018227">
    <property type="component" value="Unassembled WGS sequence"/>
</dbReference>
<keyword evidence="2" id="KW-1185">Reference proteome</keyword>
<accession>V2Y4E9</accession>
<dbReference type="EMBL" id="ACIL03000013">
    <property type="protein sequence ID" value="ESL02967.1"/>
    <property type="molecule type" value="Genomic_DNA"/>
</dbReference>
<comment type="caution">
    <text evidence="1">The sequence shown here is derived from an EMBL/GenBank/DDBJ whole genome shotgun (WGS) entry which is preliminary data.</text>
</comment>
<dbReference type="AlphaFoldDB" id="V2Y4E9"/>
<evidence type="ECO:0000313" key="2">
    <source>
        <dbReference type="Proteomes" id="UP000018227"/>
    </source>
</evidence>
<evidence type="ECO:0000313" key="1">
    <source>
        <dbReference type="EMBL" id="ESL02967.1"/>
    </source>
</evidence>
<proteinExistence type="predicted"/>
<organism evidence="1 2">
    <name type="scientific">Catonella morbi ATCC 51271</name>
    <dbReference type="NCBI Taxonomy" id="592026"/>
    <lineage>
        <taxon>Bacteria</taxon>
        <taxon>Bacillati</taxon>
        <taxon>Bacillota</taxon>
        <taxon>Clostridia</taxon>
        <taxon>Lachnospirales</taxon>
        <taxon>Lachnospiraceae</taxon>
        <taxon>Catonella</taxon>
    </lineage>
</organism>
<protein>
    <submittedName>
        <fullName evidence="1">Uncharacterized protein</fullName>
    </submittedName>
</protein>
<name>V2Y4E9_9FIRM</name>
<gene>
    <name evidence="1" type="ORF">GCWU0000282_001838</name>
</gene>
<reference evidence="1 2" key="1">
    <citation type="submission" date="2013-06" db="EMBL/GenBank/DDBJ databases">
        <authorList>
            <person name="Weinstock G."/>
            <person name="Sodergren E."/>
            <person name="Clifton S."/>
            <person name="Fulton L."/>
            <person name="Fulton B."/>
            <person name="Courtney L."/>
            <person name="Fronick C."/>
            <person name="Harrison M."/>
            <person name="Strong C."/>
            <person name="Farmer C."/>
            <person name="Delahaunty K."/>
            <person name="Markovic C."/>
            <person name="Hall O."/>
            <person name="Minx P."/>
            <person name="Tomlinson C."/>
            <person name="Mitreva M."/>
            <person name="Nelson J."/>
            <person name="Hou S."/>
            <person name="Wollam A."/>
            <person name="Pepin K.H."/>
            <person name="Johnson M."/>
            <person name="Bhonagiri V."/>
            <person name="Nash W.E."/>
            <person name="Warren W."/>
            <person name="Chinwalla A."/>
            <person name="Mardis E.R."/>
            <person name="Wilson R.K."/>
        </authorList>
    </citation>
    <scope>NUCLEOTIDE SEQUENCE [LARGE SCALE GENOMIC DNA]</scope>
    <source>
        <strain evidence="1 2">ATCC 51271</strain>
    </source>
</reference>
<dbReference type="HOGENOM" id="CLU_3166041_0_0_9"/>
<sequence>MKRMHCFHPLSGFSSYFLNFSTRLSANGKSFHPLSGFSSYFSDTTSQ</sequence>